<gene>
    <name evidence="1" type="ORF">EVOR1521_LOCUS8967</name>
</gene>
<evidence type="ECO:0000313" key="2">
    <source>
        <dbReference type="Proteomes" id="UP001178507"/>
    </source>
</evidence>
<evidence type="ECO:0000313" key="1">
    <source>
        <dbReference type="EMBL" id="CAJ1381202.1"/>
    </source>
</evidence>
<reference evidence="1" key="1">
    <citation type="submission" date="2023-08" db="EMBL/GenBank/DDBJ databases">
        <authorList>
            <person name="Chen Y."/>
            <person name="Shah S."/>
            <person name="Dougan E. K."/>
            <person name="Thang M."/>
            <person name="Chan C."/>
        </authorList>
    </citation>
    <scope>NUCLEOTIDE SEQUENCE</scope>
</reference>
<organism evidence="1 2">
    <name type="scientific">Effrenium voratum</name>
    <dbReference type="NCBI Taxonomy" id="2562239"/>
    <lineage>
        <taxon>Eukaryota</taxon>
        <taxon>Sar</taxon>
        <taxon>Alveolata</taxon>
        <taxon>Dinophyceae</taxon>
        <taxon>Suessiales</taxon>
        <taxon>Symbiodiniaceae</taxon>
        <taxon>Effrenium</taxon>
    </lineage>
</organism>
<sequence length="113" mass="12064">MGLTCSDLQQECDRDKKCYVDQNEMKFSSRSNVKLSGASGPSATWFSSRSTAASSCSLQTNQGSQGQRLSPQSVSWADGLCRQRGASLGRVQLTPKASSFAHGAIATPYVPAR</sequence>
<keyword evidence="2" id="KW-1185">Reference proteome</keyword>
<dbReference type="EMBL" id="CAUJNA010000788">
    <property type="protein sequence ID" value="CAJ1381202.1"/>
    <property type="molecule type" value="Genomic_DNA"/>
</dbReference>
<name>A0AA36I5Q2_9DINO</name>
<comment type="caution">
    <text evidence="1">The sequence shown here is derived from an EMBL/GenBank/DDBJ whole genome shotgun (WGS) entry which is preliminary data.</text>
</comment>
<dbReference type="Proteomes" id="UP001178507">
    <property type="component" value="Unassembled WGS sequence"/>
</dbReference>
<dbReference type="AlphaFoldDB" id="A0AA36I5Q2"/>
<protein>
    <submittedName>
        <fullName evidence="1">Uncharacterized protein</fullName>
    </submittedName>
</protein>
<accession>A0AA36I5Q2</accession>
<proteinExistence type="predicted"/>